<dbReference type="InterPro" id="IPR013783">
    <property type="entry name" value="Ig-like_fold"/>
</dbReference>
<protein>
    <recommendedName>
        <fullName evidence="1">PKD domain-containing protein</fullName>
    </recommendedName>
</protein>
<organism evidence="2 3">
    <name type="scientific">Tenacibaculum gallaicum</name>
    <dbReference type="NCBI Taxonomy" id="561505"/>
    <lineage>
        <taxon>Bacteria</taxon>
        <taxon>Pseudomonadati</taxon>
        <taxon>Bacteroidota</taxon>
        <taxon>Flavobacteriia</taxon>
        <taxon>Flavobacteriales</taxon>
        <taxon>Flavobacteriaceae</taxon>
        <taxon>Tenacibaculum</taxon>
    </lineage>
</organism>
<keyword evidence="3" id="KW-1185">Reference proteome</keyword>
<dbReference type="AlphaFoldDB" id="A0A3E0HJ48"/>
<gene>
    <name evidence="2" type="ORF">C7448_10779</name>
</gene>
<dbReference type="Proteomes" id="UP000256884">
    <property type="component" value="Unassembled WGS sequence"/>
</dbReference>
<proteinExistence type="predicted"/>
<evidence type="ECO:0000313" key="2">
    <source>
        <dbReference type="EMBL" id="REH46519.1"/>
    </source>
</evidence>
<evidence type="ECO:0000313" key="3">
    <source>
        <dbReference type="Proteomes" id="UP000256884"/>
    </source>
</evidence>
<evidence type="ECO:0000259" key="1">
    <source>
        <dbReference type="PROSITE" id="PS50093"/>
    </source>
</evidence>
<dbReference type="InterPro" id="IPR035986">
    <property type="entry name" value="PKD_dom_sf"/>
</dbReference>
<dbReference type="OrthoDB" id="1491323at2"/>
<dbReference type="CDD" id="cd00146">
    <property type="entry name" value="PKD"/>
    <property type="match status" value="1"/>
</dbReference>
<dbReference type="Gene3D" id="2.60.40.10">
    <property type="entry name" value="Immunoglobulins"/>
    <property type="match status" value="1"/>
</dbReference>
<reference evidence="2 3" key="1">
    <citation type="submission" date="2018-08" db="EMBL/GenBank/DDBJ databases">
        <title>Genomic Encyclopedia of Type Strains, Phase IV (KMG-IV): sequencing the most valuable type-strain genomes for metagenomic binning, comparative biology and taxonomic classification.</title>
        <authorList>
            <person name="Goeker M."/>
        </authorList>
    </citation>
    <scope>NUCLEOTIDE SEQUENCE [LARGE SCALE GENOMIC DNA]</scope>
    <source>
        <strain evidence="2 3">DSM 18841</strain>
    </source>
</reference>
<dbReference type="SUPFAM" id="SSF49299">
    <property type="entry name" value="PKD domain"/>
    <property type="match status" value="1"/>
</dbReference>
<comment type="caution">
    <text evidence="2">The sequence shown here is derived from an EMBL/GenBank/DDBJ whole genome shotgun (WGS) entry which is preliminary data.</text>
</comment>
<accession>A0A3E0HJ48</accession>
<name>A0A3E0HJ48_9FLAO</name>
<sequence length="310" mass="36020">MSNKFKLSVLIFIALLVLILAIFAPYKSRLSNLDFYVSESNSNYQFEVNEKLFFLLNDTSLVEGRKVVWHMGNGDSIVKPGNIDYKYRKEGKYLVSIKINDKFTVSKKIGVVSLPKLSPRDSLVTLHGVDEGYVGEELVFFTEGKGINTWYWEFGETGTVDAYEEQVIYRYSKPGDYRVRLQTNTLKYPIFHNIRILPRFEKVEELEKIDSLGVVQNDIRKRLQAIADSKVTDRGTFYKNLNYIKNNYTCNQAEDILVIVNGGRYNDFFSYCQGLHYLENKKRSKIIINKVEIDTIKCFKRLNVTQSLLR</sequence>
<feature type="domain" description="PKD" evidence="1">
    <location>
        <begin position="69"/>
        <end position="101"/>
    </location>
</feature>
<dbReference type="InterPro" id="IPR000601">
    <property type="entry name" value="PKD_dom"/>
</dbReference>
<feature type="domain" description="PKD" evidence="1">
    <location>
        <begin position="149"/>
        <end position="181"/>
    </location>
</feature>
<dbReference type="RefSeq" id="WP_115901748.1">
    <property type="nucleotide sequence ID" value="NZ_QUNS01000007.1"/>
</dbReference>
<dbReference type="PROSITE" id="PS50093">
    <property type="entry name" value="PKD"/>
    <property type="match status" value="2"/>
</dbReference>
<dbReference type="EMBL" id="QUNS01000007">
    <property type="protein sequence ID" value="REH46519.1"/>
    <property type="molecule type" value="Genomic_DNA"/>
</dbReference>